<evidence type="ECO:0000313" key="2">
    <source>
        <dbReference type="Proteomes" id="UP000182476"/>
    </source>
</evidence>
<dbReference type="EMBL" id="LT629796">
    <property type="protein sequence ID" value="SDU04941.1"/>
    <property type="molecule type" value="Genomic_DNA"/>
</dbReference>
<evidence type="ECO:0008006" key="3">
    <source>
        <dbReference type="Google" id="ProtNLM"/>
    </source>
</evidence>
<protein>
    <recommendedName>
        <fullName evidence="3">Type II toxin-antitoxin system PemK/MazF family toxin</fullName>
    </recommendedName>
</protein>
<gene>
    <name evidence="1" type="ORF">SAMN04489801_0540</name>
</gene>
<dbReference type="RefSeq" id="WP_083374822.1">
    <property type="nucleotide sequence ID" value="NZ_LT629796.1"/>
</dbReference>
<dbReference type="GeneID" id="46427694"/>
<sequence length="137" mass="15277">MTTPFRPLPAPGDFVWCHFPEVIGNPGPKARPALVVAVFEDDHAVRIAYGTTRKTEKLYPGEFVLDPADAGFALSGLAQRTKFDLNNEVQVYFDSDWFASNQSVYASTPLPKMGRLDIEYYPVVQKAAEAKAKRIKK</sequence>
<name>A0ABY0VB49_9PSED</name>
<dbReference type="Proteomes" id="UP000182476">
    <property type="component" value="Chromosome I"/>
</dbReference>
<organism evidence="1 2">
    <name type="scientific">Pseudomonas mandelii</name>
    <dbReference type="NCBI Taxonomy" id="75612"/>
    <lineage>
        <taxon>Bacteria</taxon>
        <taxon>Pseudomonadati</taxon>
        <taxon>Pseudomonadota</taxon>
        <taxon>Gammaproteobacteria</taxon>
        <taxon>Pseudomonadales</taxon>
        <taxon>Pseudomonadaceae</taxon>
        <taxon>Pseudomonas</taxon>
    </lineage>
</organism>
<keyword evidence="2" id="KW-1185">Reference proteome</keyword>
<reference evidence="1 2" key="1">
    <citation type="submission" date="2016-10" db="EMBL/GenBank/DDBJ databases">
        <authorList>
            <person name="Varghese N."/>
            <person name="Submissions S."/>
        </authorList>
    </citation>
    <scope>NUCLEOTIDE SEQUENCE [LARGE SCALE GENOMIC DNA]</scope>
    <source>
        <strain evidence="1 2">LMG 21607</strain>
    </source>
</reference>
<proteinExistence type="predicted"/>
<evidence type="ECO:0000313" key="1">
    <source>
        <dbReference type="EMBL" id="SDU04941.1"/>
    </source>
</evidence>
<dbReference type="SUPFAM" id="SSF50118">
    <property type="entry name" value="Cell growth inhibitor/plasmid maintenance toxic component"/>
    <property type="match status" value="1"/>
</dbReference>
<accession>A0ABY0VB49</accession>